<protein>
    <recommendedName>
        <fullName evidence="13">Endonuclease</fullName>
    </recommendedName>
</protein>
<keyword evidence="6" id="KW-0695">RNA-directed DNA polymerase</keyword>
<dbReference type="InterPro" id="IPR043128">
    <property type="entry name" value="Rev_trsase/Diguanyl_cyclase"/>
</dbReference>
<dbReference type="InterPro" id="IPR001969">
    <property type="entry name" value="Aspartic_peptidase_AS"/>
</dbReference>
<evidence type="ECO:0000256" key="3">
    <source>
        <dbReference type="ARBA" id="ARBA00022722"/>
    </source>
</evidence>
<dbReference type="SUPFAM" id="SSF50630">
    <property type="entry name" value="Acid proteases"/>
    <property type="match status" value="1"/>
</dbReference>
<keyword evidence="7" id="KW-0479">Metal-binding</keyword>
<keyword evidence="1" id="KW-0808">Transferase</keyword>
<dbReference type="InterPro" id="IPR001584">
    <property type="entry name" value="Integrase_cat-core"/>
</dbReference>
<dbReference type="InterPro" id="IPR005312">
    <property type="entry name" value="DUF1759"/>
</dbReference>
<dbReference type="PANTHER" id="PTHR47331">
    <property type="entry name" value="PHD-TYPE DOMAIN-CONTAINING PROTEIN"/>
    <property type="match status" value="1"/>
</dbReference>
<feature type="domain" description="CCHC-type" evidence="9">
    <location>
        <begin position="375"/>
        <end position="388"/>
    </location>
</feature>
<dbReference type="PANTHER" id="PTHR47331:SF1">
    <property type="entry name" value="GAG-LIKE PROTEIN"/>
    <property type="match status" value="1"/>
</dbReference>
<keyword evidence="12" id="KW-1185">Reference proteome</keyword>
<feature type="region of interest" description="Disordered" evidence="8">
    <location>
        <begin position="307"/>
        <end position="332"/>
    </location>
</feature>
<dbReference type="CDD" id="cd00303">
    <property type="entry name" value="retropepsin_like"/>
    <property type="match status" value="1"/>
</dbReference>
<dbReference type="InterPro" id="IPR043502">
    <property type="entry name" value="DNA/RNA_pol_sf"/>
</dbReference>
<dbReference type="Gene3D" id="3.30.420.10">
    <property type="entry name" value="Ribonuclease H-like superfamily/Ribonuclease H"/>
    <property type="match status" value="1"/>
</dbReference>
<dbReference type="InterPro" id="IPR012337">
    <property type="entry name" value="RNaseH-like_sf"/>
</dbReference>
<evidence type="ECO:0000259" key="9">
    <source>
        <dbReference type="PROSITE" id="PS50158"/>
    </source>
</evidence>
<evidence type="ECO:0000256" key="8">
    <source>
        <dbReference type="SAM" id="MobiDB-lite"/>
    </source>
</evidence>
<dbReference type="Pfam" id="PF05380">
    <property type="entry name" value="Peptidase_A17"/>
    <property type="match status" value="1"/>
</dbReference>
<dbReference type="InterPro" id="IPR021109">
    <property type="entry name" value="Peptidase_aspartic_dom_sf"/>
</dbReference>
<reference evidence="11" key="2">
    <citation type="submission" date="2025-05" db="UniProtKB">
        <authorList>
            <consortium name="EnsemblMetazoa"/>
        </authorList>
    </citation>
    <scope>IDENTIFICATION</scope>
    <source>
        <strain evidence="11">Foshan</strain>
    </source>
</reference>
<evidence type="ECO:0000313" key="11">
    <source>
        <dbReference type="EnsemblMetazoa" id="AALFPA23_021669.P32091"/>
    </source>
</evidence>
<dbReference type="Proteomes" id="UP000069940">
    <property type="component" value="Unassembled WGS sequence"/>
</dbReference>
<keyword evidence="2" id="KW-0548">Nucleotidyltransferase</keyword>
<organism evidence="11 12">
    <name type="scientific">Aedes albopictus</name>
    <name type="common">Asian tiger mosquito</name>
    <name type="synonym">Stegomyia albopicta</name>
    <dbReference type="NCBI Taxonomy" id="7160"/>
    <lineage>
        <taxon>Eukaryota</taxon>
        <taxon>Metazoa</taxon>
        <taxon>Ecdysozoa</taxon>
        <taxon>Arthropoda</taxon>
        <taxon>Hexapoda</taxon>
        <taxon>Insecta</taxon>
        <taxon>Pterygota</taxon>
        <taxon>Neoptera</taxon>
        <taxon>Endopterygota</taxon>
        <taxon>Diptera</taxon>
        <taxon>Nematocera</taxon>
        <taxon>Culicoidea</taxon>
        <taxon>Culicidae</taxon>
        <taxon>Culicinae</taxon>
        <taxon>Aedini</taxon>
        <taxon>Aedes</taxon>
        <taxon>Stegomyia</taxon>
    </lineage>
</organism>
<feature type="domain" description="Integrase catalytic" evidence="10">
    <location>
        <begin position="1422"/>
        <end position="1616"/>
    </location>
</feature>
<name>A0ABM1ZU57_AEDAL</name>
<evidence type="ECO:0000313" key="12">
    <source>
        <dbReference type="Proteomes" id="UP000069940"/>
    </source>
</evidence>
<dbReference type="Gene3D" id="3.10.10.10">
    <property type="entry name" value="HIV Type 1 Reverse Transcriptase, subunit A, domain 1"/>
    <property type="match status" value="1"/>
</dbReference>
<dbReference type="Pfam" id="PF17921">
    <property type="entry name" value="Integrase_H2C2"/>
    <property type="match status" value="1"/>
</dbReference>
<dbReference type="Pfam" id="PF18701">
    <property type="entry name" value="DUF5641"/>
    <property type="match status" value="1"/>
</dbReference>
<evidence type="ECO:0000256" key="7">
    <source>
        <dbReference type="PROSITE-ProRule" id="PRU00047"/>
    </source>
</evidence>
<dbReference type="SUPFAM" id="SSF53098">
    <property type="entry name" value="Ribonuclease H-like"/>
    <property type="match status" value="1"/>
</dbReference>
<accession>A0ABM1ZU57</accession>
<dbReference type="Gene3D" id="3.30.70.270">
    <property type="match status" value="1"/>
</dbReference>
<evidence type="ECO:0000256" key="1">
    <source>
        <dbReference type="ARBA" id="ARBA00022679"/>
    </source>
</evidence>
<dbReference type="RefSeq" id="XP_062703886.1">
    <property type="nucleotide sequence ID" value="XM_062847902.1"/>
</dbReference>
<evidence type="ECO:0000256" key="2">
    <source>
        <dbReference type="ARBA" id="ARBA00022695"/>
    </source>
</evidence>
<proteinExistence type="predicted"/>
<dbReference type="SUPFAM" id="SSF56672">
    <property type="entry name" value="DNA/RNA polymerases"/>
    <property type="match status" value="1"/>
</dbReference>
<reference evidence="12" key="1">
    <citation type="journal article" date="2015" name="Proc. Natl. Acad. Sci. U.S.A.">
        <title>Genome sequence of the Asian Tiger mosquito, Aedes albopictus, reveals insights into its biology, genetics, and evolution.</title>
        <authorList>
            <person name="Chen X.G."/>
            <person name="Jiang X."/>
            <person name="Gu J."/>
            <person name="Xu M."/>
            <person name="Wu Y."/>
            <person name="Deng Y."/>
            <person name="Zhang C."/>
            <person name="Bonizzoni M."/>
            <person name="Dermauw W."/>
            <person name="Vontas J."/>
            <person name="Armbruster P."/>
            <person name="Huang X."/>
            <person name="Yang Y."/>
            <person name="Zhang H."/>
            <person name="He W."/>
            <person name="Peng H."/>
            <person name="Liu Y."/>
            <person name="Wu K."/>
            <person name="Chen J."/>
            <person name="Lirakis M."/>
            <person name="Topalis P."/>
            <person name="Van Leeuwen T."/>
            <person name="Hall A.B."/>
            <person name="Jiang X."/>
            <person name="Thorpe C."/>
            <person name="Mueller R.L."/>
            <person name="Sun C."/>
            <person name="Waterhouse R.M."/>
            <person name="Yan G."/>
            <person name="Tu Z.J."/>
            <person name="Fang X."/>
            <person name="James A.A."/>
        </authorList>
    </citation>
    <scope>NUCLEOTIDE SEQUENCE [LARGE SCALE GENOMIC DNA]</scope>
    <source>
        <strain evidence="12">Foshan</strain>
    </source>
</reference>
<dbReference type="InterPro" id="IPR008042">
    <property type="entry name" value="Retrotrans_Pao"/>
</dbReference>
<keyword evidence="3" id="KW-0540">Nuclease</keyword>
<evidence type="ECO:0000256" key="6">
    <source>
        <dbReference type="ARBA" id="ARBA00022918"/>
    </source>
</evidence>
<evidence type="ECO:0000256" key="5">
    <source>
        <dbReference type="ARBA" id="ARBA00022801"/>
    </source>
</evidence>
<dbReference type="CDD" id="cd01644">
    <property type="entry name" value="RT_pepA17"/>
    <property type="match status" value="1"/>
</dbReference>
<dbReference type="InterPro" id="IPR041588">
    <property type="entry name" value="Integrase_H2C2"/>
</dbReference>
<evidence type="ECO:0000256" key="4">
    <source>
        <dbReference type="ARBA" id="ARBA00022759"/>
    </source>
</evidence>
<dbReference type="Pfam" id="PF03564">
    <property type="entry name" value="DUF1759"/>
    <property type="match status" value="1"/>
</dbReference>
<keyword evidence="7" id="KW-0862">Zinc</keyword>
<evidence type="ECO:0008006" key="13">
    <source>
        <dbReference type="Google" id="ProtNLM"/>
    </source>
</evidence>
<dbReference type="InterPro" id="IPR040676">
    <property type="entry name" value="DUF5641"/>
</dbReference>
<keyword evidence="4" id="KW-0255">Endonuclease</keyword>
<dbReference type="PROSITE" id="PS50994">
    <property type="entry name" value="INTEGRASE"/>
    <property type="match status" value="1"/>
</dbReference>
<dbReference type="PROSITE" id="PS50158">
    <property type="entry name" value="ZF_CCHC"/>
    <property type="match status" value="1"/>
</dbReference>
<dbReference type="InterPro" id="IPR001878">
    <property type="entry name" value="Znf_CCHC"/>
</dbReference>
<dbReference type="GeneID" id="134286297"/>
<keyword evidence="7" id="KW-0863">Zinc-finger</keyword>
<evidence type="ECO:0000259" key="10">
    <source>
        <dbReference type="PROSITE" id="PS50994"/>
    </source>
</evidence>
<dbReference type="PROSITE" id="PS00141">
    <property type="entry name" value="ASP_PROTEASE"/>
    <property type="match status" value="1"/>
</dbReference>
<feature type="compositionally biased region" description="Polar residues" evidence="8">
    <location>
        <begin position="323"/>
        <end position="332"/>
    </location>
</feature>
<dbReference type="EnsemblMetazoa" id="AALFPA23_021669.R32091">
    <property type="protein sequence ID" value="AALFPA23_021669.P32091"/>
    <property type="gene ID" value="AALFPA23_021669"/>
</dbReference>
<sequence>MAKKLDRILDHRDLAKERMLRIRESLKQDVLNIHWLKLQLETLRQCNDELQKTYIEICDIVPREQRDEHKQNHFRCEELHNELFVYIQTEVAKWNAAEEEKQRGRMSALAPVFVPQQPVAVNNSMPHLQVPLPTFDGSLENWYSFKCMFKTIMNRYPHESPAIKLYHLKNSLVGSAAGKIDQDVINNNDYESAWKMLEETYEDERLIIDTHIDALLSLPKMTSENATELRNLLDACMKHVDALKNRSLPVEGLSEMILVNVVAKRLDKETRKLWESQIPADELPSYTDMIDFLRDRSRILQKMKSYEQYPPAPTKQRGKSIDQKPTQARNVAQTSTQSNEVCACCNGEHVIYKCDVFENLTVSDRYTKVRQAGLCFNCLRRGHRTADCNSDRTCRTCKRRHHSLLHEEKSTTTQPQVSQLAVAVEPVAEEDPENDEPTQGSVNCARTGMTKQVLLSTAEVLVCDASNRRVLCRALLDSGSDANLISAALAKKLNIILQHVNIPISGVNNAATQVKYKLRTKISSRVNSFDAVLDFLVVPTITANLPVTKVDTRSWNIPANIALADPSFHAPDEIQMIIGAELFFELLKGGRMKLAGGTPMLVETQLGWIVSGPVKVNRTGPARSVCQFNHAEEQLNRTLVRFWEIEACNEASPYTPAEQAIEKHYEQTVSRDETGRYVVRLPFNENKGQLGDSLESARSRFNRLLRSFVNEEKRKRYSEFMAEYLALGHMVEVHDQPDDCYFLPHHAVYKESSSTTKIRVVFDASAKTTSGISLNDALGVGPTVQNDLITILLRFCCYPVVLTADIPKMYRQVQVHDDDRKFQRILWLNSNNEIAAFELTTVTYGCASAPYLATRTLMQLAKDEAAELPLESRVIVENSYIDDFLTGGNSEQEVIAIYEQLTELLRRGGFGIHKFCTNSKMVRNIIPSALQETLFDFEEADINNVIRTLGVIWNPDDDYFTFNVSPLHGKVTSTTPTKRNVLSAIGQLFDPCGYLGPVITTAKLLMQDLWRLKIGWDEALPKEQYDLWTTFREQLPMLNELQKKRCVISSGADVIELHGFSDASKRAYGAVLYTRCISPEGTVNVELVCSKSRVAPLKPMTIPRLELCGTLLLARLVEKTVAAMKIPFSNVTLHTDSQVCLSWLAKSPLALNQFVANRVATVHELTQDYNWRYVRSQDNPADIISRGVLPAELLTEEQWFNGAPTLWQSNSPNEKILCLDDSELPELKPTVVATSVQRKSHVDLTRISSFRRLQRVWAYVLRFIENVRSKQRNTSELQTQDIKKATHTIMMLVQRESFHELFDALKQGKKTLKQYRGLAPFIDEEGLIRVGGRLKYSSIPYDGKHQILLPEKHHVTEILVRQLHNDHFHVGQRGLLSIVRERYWPIKVKVLIKRIVSKCYVCFRHNPPPVNQFMGDLPDYRITPSPVFSNTGVDYAGPVYLKEAGRKKTLYKAYIAVFICMATKAIHIEVVSSLTAEGFIAALQRFISRRGMVANMYSDNATTFVGANHELAELRQLFEDQAHQRQLNDFCTSKGIQWHFIPPRSPHFGGIWEAGVKSVKHHLKRVVGETKLTFEEMCTFLTQCEAILNSRPLVPVSDDPNDIEVLTPSHFLIGRPALSVPEPSYAEEKVGRLNRWQHVQLMKQHFWRRWSGEYLHYLQSRPKWHNGAANFEIGAVVVLKDDNAPPHLWRLGRIVATHPGQDGMVRVVTVRADNKEFRRATSKVCFLPKVDPLDSTGGI</sequence>
<dbReference type="InterPro" id="IPR036397">
    <property type="entry name" value="RNaseH_sf"/>
</dbReference>
<keyword evidence="5" id="KW-0378">Hydrolase</keyword>
<dbReference type="Gene3D" id="2.40.70.10">
    <property type="entry name" value="Acid Proteases"/>
    <property type="match status" value="1"/>
</dbReference>